<dbReference type="GO" id="GO:0000160">
    <property type="term" value="P:phosphorelay signal transduction system"/>
    <property type="evidence" value="ECO:0007669"/>
    <property type="project" value="InterPro"/>
</dbReference>
<evidence type="ECO:0000256" key="4">
    <source>
        <dbReference type="PROSITE-ProRule" id="PRU00169"/>
    </source>
</evidence>
<dbReference type="InterPro" id="IPR001789">
    <property type="entry name" value="Sig_transdc_resp-reg_receiver"/>
</dbReference>
<organism evidence="6 7">
    <name type="scientific">Rhizobium daejeonense</name>
    <dbReference type="NCBI Taxonomy" id="240521"/>
    <lineage>
        <taxon>Bacteria</taxon>
        <taxon>Pseudomonadati</taxon>
        <taxon>Pseudomonadota</taxon>
        <taxon>Alphaproteobacteria</taxon>
        <taxon>Hyphomicrobiales</taxon>
        <taxon>Rhizobiaceae</taxon>
        <taxon>Rhizobium/Agrobacterium group</taxon>
        <taxon>Rhizobium</taxon>
    </lineage>
</organism>
<evidence type="ECO:0000256" key="1">
    <source>
        <dbReference type="ARBA" id="ARBA00022553"/>
    </source>
</evidence>
<evidence type="ECO:0000256" key="2">
    <source>
        <dbReference type="ARBA" id="ARBA00023015"/>
    </source>
</evidence>
<dbReference type="PANTHER" id="PTHR44591">
    <property type="entry name" value="STRESS RESPONSE REGULATOR PROTEIN 1"/>
    <property type="match status" value="1"/>
</dbReference>
<protein>
    <submittedName>
        <fullName evidence="6">Response regulator</fullName>
    </submittedName>
</protein>
<evidence type="ECO:0000313" key="6">
    <source>
        <dbReference type="EMBL" id="NGO64717.1"/>
    </source>
</evidence>
<dbReference type="SUPFAM" id="SSF52172">
    <property type="entry name" value="CheY-like"/>
    <property type="match status" value="1"/>
</dbReference>
<dbReference type="AlphaFoldDB" id="A0A6M1S5X2"/>
<dbReference type="SMART" id="SM00448">
    <property type="entry name" value="REC"/>
    <property type="match status" value="1"/>
</dbReference>
<comment type="caution">
    <text evidence="6">The sequence shown here is derived from an EMBL/GenBank/DDBJ whole genome shotgun (WGS) entry which is preliminary data.</text>
</comment>
<accession>A0A6M1S5X2</accession>
<dbReference type="InterPro" id="IPR011006">
    <property type="entry name" value="CheY-like_superfamily"/>
</dbReference>
<gene>
    <name evidence="6" type="ORF">G6N76_13690</name>
</gene>
<sequence>MTILIVEDNATNALILKRLAGKVTDEDIIIEADGARALSLCHNTFFSMLIVDYMVPGMTGLQFVKAIRMLRRYDEVPVIMITADQDPKLRETAVAMGVTGFLTKPVDAVTFRDLLAAHVGYAPATLAAHR</sequence>
<keyword evidence="7" id="KW-1185">Reference proteome</keyword>
<name>A0A6M1S5X2_9HYPH</name>
<evidence type="ECO:0000256" key="3">
    <source>
        <dbReference type="ARBA" id="ARBA00023163"/>
    </source>
</evidence>
<keyword evidence="3" id="KW-0804">Transcription</keyword>
<dbReference type="PROSITE" id="PS50110">
    <property type="entry name" value="RESPONSE_REGULATORY"/>
    <property type="match status" value="1"/>
</dbReference>
<keyword evidence="2" id="KW-0805">Transcription regulation</keyword>
<proteinExistence type="predicted"/>
<dbReference type="EMBL" id="JAAKZH010000004">
    <property type="protein sequence ID" value="NGO64717.1"/>
    <property type="molecule type" value="Genomic_DNA"/>
</dbReference>
<dbReference type="PANTHER" id="PTHR44591:SF3">
    <property type="entry name" value="RESPONSE REGULATORY DOMAIN-CONTAINING PROTEIN"/>
    <property type="match status" value="1"/>
</dbReference>
<evidence type="ECO:0000259" key="5">
    <source>
        <dbReference type="PROSITE" id="PS50110"/>
    </source>
</evidence>
<evidence type="ECO:0000313" key="7">
    <source>
        <dbReference type="Proteomes" id="UP000477849"/>
    </source>
</evidence>
<dbReference type="Pfam" id="PF00072">
    <property type="entry name" value="Response_reg"/>
    <property type="match status" value="1"/>
</dbReference>
<keyword evidence="1 4" id="KW-0597">Phosphoprotein</keyword>
<dbReference type="RefSeq" id="WP_163903197.1">
    <property type="nucleotide sequence ID" value="NZ_CP048427.1"/>
</dbReference>
<feature type="modified residue" description="4-aspartylphosphate" evidence="4">
    <location>
        <position position="52"/>
    </location>
</feature>
<feature type="domain" description="Response regulatory" evidence="5">
    <location>
        <begin position="2"/>
        <end position="119"/>
    </location>
</feature>
<reference evidence="6 7" key="1">
    <citation type="submission" date="2020-02" db="EMBL/GenBank/DDBJ databases">
        <title>Genome sequence of the type strain CCBAU10050 of Rhizobium daejeonense.</title>
        <authorList>
            <person name="Gao J."/>
            <person name="Sun J."/>
        </authorList>
    </citation>
    <scope>NUCLEOTIDE SEQUENCE [LARGE SCALE GENOMIC DNA]</scope>
    <source>
        <strain evidence="6 7">CCBAU10050</strain>
    </source>
</reference>
<dbReference type="Proteomes" id="UP000477849">
    <property type="component" value="Unassembled WGS sequence"/>
</dbReference>
<dbReference type="Gene3D" id="3.40.50.2300">
    <property type="match status" value="1"/>
</dbReference>
<dbReference type="InterPro" id="IPR050595">
    <property type="entry name" value="Bact_response_regulator"/>
</dbReference>